<dbReference type="CDD" id="cd00043">
    <property type="entry name" value="CYCLIN_SF"/>
    <property type="match status" value="1"/>
</dbReference>
<dbReference type="AlphaFoldDB" id="A0AAP0PRP5"/>
<evidence type="ECO:0000259" key="4">
    <source>
        <dbReference type="Pfam" id="PF21886"/>
    </source>
</evidence>
<proteinExistence type="predicted"/>
<dbReference type="InterPro" id="IPR036915">
    <property type="entry name" value="Cyclin-like_sf"/>
</dbReference>
<accession>A0AAP0PRP5</accession>
<dbReference type="Pfam" id="PF21886">
    <property type="entry name" value="BRF2-like_C_cyclin_rpt"/>
    <property type="match status" value="1"/>
</dbReference>
<dbReference type="EMBL" id="JBBNAF010000004">
    <property type="protein sequence ID" value="KAK9150491.1"/>
    <property type="molecule type" value="Genomic_DNA"/>
</dbReference>
<keyword evidence="1" id="KW-0863">Zinc-finger</keyword>
<dbReference type="GO" id="GO:0008270">
    <property type="term" value="F:zinc ion binding"/>
    <property type="evidence" value="ECO:0007669"/>
    <property type="project" value="UniProtKB-KW"/>
</dbReference>
<reference evidence="5 6" key="1">
    <citation type="submission" date="2024-01" db="EMBL/GenBank/DDBJ databases">
        <title>Genome assemblies of Stephania.</title>
        <authorList>
            <person name="Yang L."/>
        </authorList>
    </citation>
    <scope>NUCLEOTIDE SEQUENCE [LARGE SCALE GENOMIC DNA]</scope>
    <source>
        <strain evidence="5">YNDBR</strain>
        <tissue evidence="5">Leaf</tissue>
    </source>
</reference>
<evidence type="ECO:0000313" key="5">
    <source>
        <dbReference type="EMBL" id="KAK9150491.1"/>
    </source>
</evidence>
<dbReference type="SUPFAM" id="SSF47954">
    <property type="entry name" value="Cyclin-like"/>
    <property type="match status" value="2"/>
</dbReference>
<evidence type="ECO:0000256" key="2">
    <source>
        <dbReference type="ARBA" id="ARBA00022833"/>
    </source>
</evidence>
<dbReference type="Proteomes" id="UP001420932">
    <property type="component" value="Unassembled WGS sequence"/>
</dbReference>
<dbReference type="PANTHER" id="PTHR48428:SF1">
    <property type="entry name" value="PLANT-SPECIFIC TFIIB-RELATED PROTEIN PTF2"/>
    <property type="match status" value="1"/>
</dbReference>
<dbReference type="Gene3D" id="1.10.472.170">
    <property type="match status" value="1"/>
</dbReference>
<evidence type="ECO:0000313" key="6">
    <source>
        <dbReference type="Proteomes" id="UP001420932"/>
    </source>
</evidence>
<dbReference type="Pfam" id="PF00382">
    <property type="entry name" value="TFIIB"/>
    <property type="match status" value="1"/>
</dbReference>
<organism evidence="5 6">
    <name type="scientific">Stephania yunnanensis</name>
    <dbReference type="NCBI Taxonomy" id="152371"/>
    <lineage>
        <taxon>Eukaryota</taxon>
        <taxon>Viridiplantae</taxon>
        <taxon>Streptophyta</taxon>
        <taxon>Embryophyta</taxon>
        <taxon>Tracheophyta</taxon>
        <taxon>Spermatophyta</taxon>
        <taxon>Magnoliopsida</taxon>
        <taxon>Ranunculales</taxon>
        <taxon>Menispermaceae</taxon>
        <taxon>Menispermoideae</taxon>
        <taxon>Cissampelideae</taxon>
        <taxon>Stephania</taxon>
    </lineage>
</organism>
<evidence type="ECO:0000256" key="1">
    <source>
        <dbReference type="ARBA" id="ARBA00022771"/>
    </source>
</evidence>
<dbReference type="Gene3D" id="1.10.472.10">
    <property type="entry name" value="Cyclin-like"/>
    <property type="match status" value="1"/>
</dbReference>
<keyword evidence="1" id="KW-0479">Metal-binding</keyword>
<sequence>MFMEGSRLCTNCKKKQVILDEVTGNWVCEACGVEQEFENFQAHFGGVNGPEGAFVRVGQDIYCQSSEFNYKQNKVYNAQKKIETIASKLGFSSSRSAEVRLMIDEITEGEFGLGAWFNVLVGACAYVVMRKNKIPIAMREVASVIEVDLHELGRMVVRVVDFLSLDLPEFDVVSSFERAIQNCPDFAELSRDKKDNMVKQGRFLLQCAEKWFLTTGRQPMPMVVAVLMFVAELNQVKVSIEDVASELHAGIATCRKRHKELLETLVKVAQVLPWGKNVTVKNIMKNAPSVIQYMEMKSRLEKGKRRKSLQLVVERNLEEIASECLRSQVEYTSDDCRIEHDAQYFDVVDRNAIVNVSRGNLDELQISLECLSNIYSKFLSETTLIEAMDDSGVDHRRKKIKTLGLHLYKNWWSGNSDLSKKLSFEQILQKDVGFNGLPPSFVAGQLACKKRREKIRAAKIRINDIMQSPDALLGDKNDRYFVERLQAREQRLQEINGRDLNWEDYVIEILLLHQVDEEEIEQGHYRRLLDLHVFDSVSVCDIFSRGKQKKLKGKNHEYMRFFLS</sequence>
<evidence type="ECO:0008006" key="7">
    <source>
        <dbReference type="Google" id="ProtNLM"/>
    </source>
</evidence>
<dbReference type="InterPro" id="IPR013150">
    <property type="entry name" value="TFIIB_cyclin"/>
</dbReference>
<dbReference type="GO" id="GO:0017025">
    <property type="term" value="F:TBP-class protein binding"/>
    <property type="evidence" value="ECO:0007669"/>
    <property type="project" value="InterPro"/>
</dbReference>
<dbReference type="PANTHER" id="PTHR48428">
    <property type="entry name" value="PLANT-SPECIFIC TFIIB-RELATED PROTEIN PTF2"/>
    <property type="match status" value="1"/>
</dbReference>
<feature type="domain" description="Transcription factor TFIIB cyclin-like" evidence="3">
    <location>
        <begin position="72"/>
        <end position="154"/>
    </location>
</feature>
<comment type="caution">
    <text evidence="5">The sequence shown here is derived from an EMBL/GenBank/DDBJ whole genome shotgun (WGS) entry which is preliminary data.</text>
</comment>
<evidence type="ECO:0000259" key="3">
    <source>
        <dbReference type="Pfam" id="PF00382"/>
    </source>
</evidence>
<keyword evidence="2" id="KW-0862">Zinc</keyword>
<feature type="domain" description="BRF2-like C-terminal" evidence="4">
    <location>
        <begin position="180"/>
        <end position="283"/>
    </location>
</feature>
<gene>
    <name evidence="5" type="ORF">Syun_008800</name>
</gene>
<protein>
    <recommendedName>
        <fullName evidence="7">TFIIB-type domain-containing protein</fullName>
    </recommendedName>
</protein>
<keyword evidence="6" id="KW-1185">Reference proteome</keyword>
<name>A0AAP0PRP5_9MAGN</name>
<dbReference type="InterPro" id="IPR053340">
    <property type="entry name" value="PTF2"/>
</dbReference>
<dbReference type="InterPro" id="IPR054078">
    <property type="entry name" value="BRF2-like_C"/>
</dbReference>